<dbReference type="PIRSF" id="PIRSF012293">
    <property type="entry name" value="EutA"/>
    <property type="match status" value="1"/>
</dbReference>
<dbReference type="PANTHER" id="PTHR32432:SF13">
    <property type="entry name" value="ETHANOLAMINE AMMONIA-LYASE REACTIVASE EUTA"/>
    <property type="match status" value="1"/>
</dbReference>
<dbReference type="InterPro" id="IPR050696">
    <property type="entry name" value="FtsA/MreB"/>
</dbReference>
<name>A0ABV6YV10_UNCC1</name>
<reference evidence="1 2" key="1">
    <citation type="submission" date="2024-09" db="EMBL/GenBank/DDBJ databases">
        <title>Laminarin stimulates single cell rates of sulfate reduction while oxygen inhibits transcriptomic activity in coastal marine sediment.</title>
        <authorList>
            <person name="Lindsay M."/>
            <person name="Orcutt B."/>
            <person name="Emerson D."/>
            <person name="Stepanauskas R."/>
            <person name="D'Angelo T."/>
        </authorList>
    </citation>
    <scope>NUCLEOTIDE SEQUENCE [LARGE SCALE GENOMIC DNA]</scope>
    <source>
        <strain evidence="1">SAG AM-311-K15</strain>
    </source>
</reference>
<dbReference type="Proteomes" id="UP001594351">
    <property type="component" value="Unassembled WGS sequence"/>
</dbReference>
<dbReference type="EMBL" id="JBHPBY010000073">
    <property type="protein sequence ID" value="MFC1850045.1"/>
    <property type="molecule type" value="Genomic_DNA"/>
</dbReference>
<organism evidence="1 2">
    <name type="scientific">candidate division CSSED10-310 bacterium</name>
    <dbReference type="NCBI Taxonomy" id="2855610"/>
    <lineage>
        <taxon>Bacteria</taxon>
        <taxon>Bacteria division CSSED10-310</taxon>
    </lineage>
</organism>
<dbReference type="PANTHER" id="PTHR32432">
    <property type="entry name" value="CELL DIVISION PROTEIN FTSA-RELATED"/>
    <property type="match status" value="1"/>
</dbReference>
<evidence type="ECO:0000313" key="1">
    <source>
        <dbReference type="EMBL" id="MFC1850045.1"/>
    </source>
</evidence>
<protein>
    <submittedName>
        <fullName evidence="1">Ethanolamine ammonia-lyase reactivating factor EutA</fullName>
    </submittedName>
</protein>
<dbReference type="Gene3D" id="3.30.420.40">
    <property type="match status" value="1"/>
</dbReference>
<dbReference type="SUPFAM" id="SSF53067">
    <property type="entry name" value="Actin-like ATPase domain"/>
    <property type="match status" value="1"/>
</dbReference>
<gene>
    <name evidence="1" type="ORF">ACFL27_07630</name>
</gene>
<comment type="caution">
    <text evidence="1">The sequence shown here is derived from an EMBL/GenBank/DDBJ whole genome shotgun (WGS) entry which is preliminary data.</text>
</comment>
<accession>A0ABV6YV10</accession>
<keyword evidence="2" id="KW-1185">Reference proteome</keyword>
<proteinExistence type="predicted"/>
<dbReference type="InterPro" id="IPR009377">
    <property type="entry name" value="EutA"/>
</dbReference>
<evidence type="ECO:0000313" key="2">
    <source>
        <dbReference type="Proteomes" id="UP001594351"/>
    </source>
</evidence>
<sequence>MTVSVKTIQSVGIDIGTTTTQLVFSILKVMNRASLTHIAHYEFIERSVIYASAVYETPLSADGSIVEQSLLELILQEYKLAGLSRDQIETGAIIITGETSKAKNARTTILKLSEQLGDFVVATAGPHLESIIAGRGSGSAAYSEEHFTRVINVDIGGGTTNYAIFEYGRVVATACLNVGGRLIETDRSGQVEKIHPPALKIVQHLQPAFNLHLSSTPPLDLKKVADLCADLIMECMLGRPSYLARDLLMTDPLEAYVPPGMVIFFSGGVGDLFYQPALSTLNPYQYNDIGPLIGAALQRHPVMHSFSIKKPKQTLRATVIGAGAYSLSLSGSTIWIDDDQLPLKNIPVLFPVVEWQTQRSSLEQSIHEAAEMIDLDLNSDLYAIYLPREMPVTYQAVRFVCDELARFYQHFLLSDVPALVLSYNDVGKVLGMLLEPRIKPKPLAVIDEVDLKEWDYVDIGKSYFGGDIVPLTVKSLAFPP</sequence>
<dbReference type="Pfam" id="PF06277">
    <property type="entry name" value="EutA"/>
    <property type="match status" value="1"/>
</dbReference>
<dbReference type="InterPro" id="IPR043129">
    <property type="entry name" value="ATPase_NBD"/>
</dbReference>